<evidence type="ECO:0000313" key="1">
    <source>
        <dbReference type="EMBL" id="XAE44871.1"/>
    </source>
</evidence>
<gene>
    <name evidence="1" type="ORF">AAC691_10840</name>
</gene>
<dbReference type="Proteomes" id="UP001449795">
    <property type="component" value="Chromosome"/>
</dbReference>
<dbReference type="RefSeq" id="WP_342630066.1">
    <property type="nucleotide sequence ID" value="NZ_CP152276.1"/>
</dbReference>
<sequence>MTIFSSDDDIERIGRGLLDRTLPKPDWTHAAHFAAALWLLRHRPGLVAQGQVGAIIRAYNVATGGVNDDQGGYHETITVASMRAAAGFLRRYPGETPLWRIADDLVASPLGQPGWLLDYWSRPRLFSVAARWDWLAPDLRPFPW</sequence>
<proteinExistence type="predicted"/>
<dbReference type="EMBL" id="CP152276">
    <property type="protein sequence ID" value="XAE44871.1"/>
    <property type="molecule type" value="Genomic_DNA"/>
</dbReference>
<reference evidence="1 2" key="1">
    <citation type="submission" date="2024-04" db="EMBL/GenBank/DDBJ databases">
        <title>Complete genome sequence of Nguyenibacter vanlangesis HBCM-1154, a strain capable of nitrogen fixation, IAA production, and phosphorus solubilization isolated from sugarcane soil.</title>
        <authorList>
            <person name="MY HANH P."/>
        </authorList>
    </citation>
    <scope>NUCLEOTIDE SEQUENCE [LARGE SCALE GENOMIC DNA]</scope>
    <source>
        <strain evidence="1 2">HBCM 1154</strain>
    </source>
</reference>
<name>A0ABZ3DAM3_9PROT</name>
<keyword evidence="2" id="KW-1185">Reference proteome</keyword>
<protein>
    <submittedName>
        <fullName evidence="1">Uncharacterized protein</fullName>
    </submittedName>
</protein>
<accession>A0ABZ3DAM3</accession>
<organism evidence="1 2">
    <name type="scientific">Nguyenibacter vanlangensis</name>
    <dbReference type="NCBI Taxonomy" id="1216886"/>
    <lineage>
        <taxon>Bacteria</taxon>
        <taxon>Pseudomonadati</taxon>
        <taxon>Pseudomonadota</taxon>
        <taxon>Alphaproteobacteria</taxon>
        <taxon>Acetobacterales</taxon>
        <taxon>Acetobacteraceae</taxon>
        <taxon>Nguyenibacter</taxon>
    </lineage>
</organism>
<evidence type="ECO:0000313" key="2">
    <source>
        <dbReference type="Proteomes" id="UP001449795"/>
    </source>
</evidence>